<dbReference type="Pfam" id="PF12071">
    <property type="entry name" value="DUF3551"/>
    <property type="match status" value="1"/>
</dbReference>
<evidence type="ECO:0008006" key="3">
    <source>
        <dbReference type="Google" id="ProtNLM"/>
    </source>
</evidence>
<dbReference type="EMBL" id="CP030053">
    <property type="protein sequence ID" value="QAU46380.1"/>
    <property type="molecule type" value="Genomic_DNA"/>
</dbReference>
<sequence length="81" mass="8580">MSKSNLSRASALVVPALSLIVAATAITFTAGMLALASPAQAREIQWCAKIHGRGTSCMYHTEEQCRASISGRGGTCVRRRT</sequence>
<name>A0AAE5X0D2_9BRAD</name>
<accession>A0AAE5X0D2</accession>
<proteinExistence type="predicted"/>
<evidence type="ECO:0000313" key="1">
    <source>
        <dbReference type="EMBL" id="QAU46380.1"/>
    </source>
</evidence>
<dbReference type="AlphaFoldDB" id="A0AAE5X0D2"/>
<organism evidence="1 2">
    <name type="scientific">Bradyrhizobium guangzhouense</name>
    <dbReference type="NCBI Taxonomy" id="1325095"/>
    <lineage>
        <taxon>Bacteria</taxon>
        <taxon>Pseudomonadati</taxon>
        <taxon>Pseudomonadota</taxon>
        <taxon>Alphaproteobacteria</taxon>
        <taxon>Hyphomicrobiales</taxon>
        <taxon>Nitrobacteraceae</taxon>
        <taxon>Bradyrhizobium</taxon>
    </lineage>
</organism>
<dbReference type="InterPro" id="IPR021937">
    <property type="entry name" value="DUF3551"/>
</dbReference>
<reference evidence="1 2" key="1">
    <citation type="submission" date="2018-06" db="EMBL/GenBank/DDBJ databases">
        <title>Comparative genomics of rhizobia nodulating Arachis hypogaea in China.</title>
        <authorList>
            <person name="Li Y."/>
        </authorList>
    </citation>
    <scope>NUCLEOTIDE SEQUENCE [LARGE SCALE GENOMIC DNA]</scope>
    <source>
        <strain evidence="1 2">CCBAU 51670</strain>
    </source>
</reference>
<evidence type="ECO:0000313" key="2">
    <source>
        <dbReference type="Proteomes" id="UP000288972"/>
    </source>
</evidence>
<dbReference type="Proteomes" id="UP000288972">
    <property type="component" value="Chromosome"/>
</dbReference>
<protein>
    <recommendedName>
        <fullName evidence="3">DUF3551 domain-containing protein</fullName>
    </recommendedName>
</protein>
<dbReference type="KEGG" id="bgz:XH91_14085"/>
<gene>
    <name evidence="1" type="ORF">XH91_14085</name>
</gene>